<dbReference type="GeneID" id="25905594"/>
<keyword evidence="3" id="KW-1185">Reference proteome</keyword>
<dbReference type="Gene3D" id="3.40.50.1010">
    <property type="entry name" value="5'-nuclease"/>
    <property type="match status" value="1"/>
</dbReference>
<dbReference type="AlphaFoldDB" id="A0A0L0G1E1"/>
<organism evidence="2 3">
    <name type="scientific">Sphaeroforma arctica JP610</name>
    <dbReference type="NCBI Taxonomy" id="667725"/>
    <lineage>
        <taxon>Eukaryota</taxon>
        <taxon>Ichthyosporea</taxon>
        <taxon>Ichthyophonida</taxon>
        <taxon>Sphaeroforma</taxon>
    </lineage>
</organism>
<dbReference type="RefSeq" id="XP_014156536.1">
    <property type="nucleotide sequence ID" value="XM_014301061.1"/>
</dbReference>
<dbReference type="SUPFAM" id="SSF88723">
    <property type="entry name" value="PIN domain-like"/>
    <property type="match status" value="1"/>
</dbReference>
<accession>A0A0L0G1E1</accession>
<evidence type="ECO:0000313" key="2">
    <source>
        <dbReference type="EMBL" id="KNC82634.1"/>
    </source>
</evidence>
<sequence length="162" mass="18399">MRMFLCIDLGVKYIVAPQEAEQQIASLQAEDGADYIVAYDTDYVVLGCDNFVVDSRWRTGMQPRGLCNLLESKGANASIREGLVLARNGNEQKIEQEMLGILQTKGQPVFSTILNRFIPFLDNVHEQKRRLLDLSESQIRIKTSSSIYQMNEHDRLCWVNGS</sequence>
<evidence type="ECO:0000259" key="1">
    <source>
        <dbReference type="SMART" id="SM00484"/>
    </source>
</evidence>
<dbReference type="Pfam" id="PF00867">
    <property type="entry name" value="XPG_I"/>
    <property type="match status" value="1"/>
</dbReference>
<reference evidence="2 3" key="1">
    <citation type="submission" date="2011-02" db="EMBL/GenBank/DDBJ databases">
        <title>The Genome Sequence of Sphaeroforma arctica JP610.</title>
        <authorList>
            <consortium name="The Broad Institute Genome Sequencing Platform"/>
            <person name="Russ C."/>
            <person name="Cuomo C."/>
            <person name="Young S.K."/>
            <person name="Zeng Q."/>
            <person name="Gargeya S."/>
            <person name="Alvarado L."/>
            <person name="Berlin A."/>
            <person name="Chapman S.B."/>
            <person name="Chen Z."/>
            <person name="Freedman E."/>
            <person name="Gellesch M."/>
            <person name="Goldberg J."/>
            <person name="Griggs A."/>
            <person name="Gujja S."/>
            <person name="Heilman E."/>
            <person name="Heiman D."/>
            <person name="Howarth C."/>
            <person name="Mehta T."/>
            <person name="Neiman D."/>
            <person name="Pearson M."/>
            <person name="Roberts A."/>
            <person name="Saif S."/>
            <person name="Shea T."/>
            <person name="Shenoy N."/>
            <person name="Sisk P."/>
            <person name="Stolte C."/>
            <person name="Sykes S."/>
            <person name="White J."/>
            <person name="Yandava C."/>
            <person name="Burger G."/>
            <person name="Gray M.W."/>
            <person name="Holland P.W.H."/>
            <person name="King N."/>
            <person name="Lang F.B.F."/>
            <person name="Roger A.J."/>
            <person name="Ruiz-Trillo I."/>
            <person name="Haas B."/>
            <person name="Nusbaum C."/>
            <person name="Birren B."/>
        </authorList>
    </citation>
    <scope>NUCLEOTIDE SEQUENCE [LARGE SCALE GENOMIC DNA]</scope>
    <source>
        <strain evidence="2 3">JP610</strain>
    </source>
</reference>
<dbReference type="GO" id="GO:0004518">
    <property type="term" value="F:nuclease activity"/>
    <property type="evidence" value="ECO:0007669"/>
    <property type="project" value="InterPro"/>
</dbReference>
<name>A0A0L0G1E1_9EUKA</name>
<dbReference type="Proteomes" id="UP000054560">
    <property type="component" value="Unassembled WGS sequence"/>
</dbReference>
<dbReference type="InterPro" id="IPR029060">
    <property type="entry name" value="PIN-like_dom_sf"/>
</dbReference>
<protein>
    <recommendedName>
        <fullName evidence="1">XPG-I domain-containing protein</fullName>
    </recommendedName>
</protein>
<dbReference type="OrthoDB" id="26491at2759"/>
<evidence type="ECO:0000313" key="3">
    <source>
        <dbReference type="Proteomes" id="UP000054560"/>
    </source>
</evidence>
<gene>
    <name evidence="2" type="ORF">SARC_05090</name>
</gene>
<dbReference type="SMART" id="SM00484">
    <property type="entry name" value="XPGI"/>
    <property type="match status" value="1"/>
</dbReference>
<proteinExistence type="predicted"/>
<dbReference type="InterPro" id="IPR006086">
    <property type="entry name" value="XPG-I_dom"/>
</dbReference>
<dbReference type="EMBL" id="KQ241908">
    <property type="protein sequence ID" value="KNC82634.1"/>
    <property type="molecule type" value="Genomic_DNA"/>
</dbReference>
<feature type="domain" description="XPG-I" evidence="1">
    <location>
        <begin position="7"/>
        <end position="85"/>
    </location>
</feature>